<dbReference type="PANTHER" id="PTHR12969">
    <property type="entry name" value="NGD5/OSM-6/IFT52"/>
    <property type="match status" value="1"/>
</dbReference>
<dbReference type="OrthoDB" id="10259368at2759"/>
<dbReference type="CDD" id="cd23683">
    <property type="entry name" value="IFT52_CTD"/>
    <property type="match status" value="1"/>
</dbReference>
<feature type="domain" description="IFT52 central" evidence="2">
    <location>
        <begin position="312"/>
        <end position="395"/>
    </location>
</feature>
<dbReference type="GO" id="GO:0060271">
    <property type="term" value="P:cilium assembly"/>
    <property type="evidence" value="ECO:0007669"/>
    <property type="project" value="TreeGrafter"/>
</dbReference>
<accession>A0A0N4UQ72</accession>
<gene>
    <name evidence="4" type="ORF">DME_LOCUS10840</name>
</gene>
<evidence type="ECO:0000259" key="3">
    <source>
        <dbReference type="Pfam" id="PF23355"/>
    </source>
</evidence>
<protein>
    <submittedName>
        <fullName evidence="7">Intraflagellar transport protein 52-like protein</fullName>
    </submittedName>
</protein>
<dbReference type="STRING" id="318479.A0A0N4UQ72"/>
<dbReference type="GO" id="GO:0005814">
    <property type="term" value="C:centriole"/>
    <property type="evidence" value="ECO:0007669"/>
    <property type="project" value="TreeGrafter"/>
</dbReference>
<dbReference type="PANTHER" id="PTHR12969:SF7">
    <property type="entry name" value="INTRAFLAGELLAR TRANSPORT PROTEIN 52 HOMOLOG"/>
    <property type="match status" value="1"/>
</dbReference>
<dbReference type="GO" id="GO:0005929">
    <property type="term" value="C:cilium"/>
    <property type="evidence" value="ECO:0007669"/>
    <property type="project" value="TreeGrafter"/>
</dbReference>
<dbReference type="Pfam" id="PF23352">
    <property type="entry name" value="IFT52_central"/>
    <property type="match status" value="1"/>
</dbReference>
<name>A0A0N4UQ72_DRAME</name>
<dbReference type="Pfam" id="PF21178">
    <property type="entry name" value="Itf52_C"/>
    <property type="match status" value="1"/>
</dbReference>
<evidence type="ECO:0000313" key="5">
    <source>
        <dbReference type="Proteomes" id="UP000038040"/>
    </source>
</evidence>
<dbReference type="GO" id="GO:0030992">
    <property type="term" value="C:intraciliary transport particle B"/>
    <property type="evidence" value="ECO:0007669"/>
    <property type="project" value="TreeGrafter"/>
</dbReference>
<dbReference type="WBParaSite" id="DME_0001014501-mRNA-1">
    <property type="protein sequence ID" value="DME_0001014501-mRNA-1"/>
    <property type="gene ID" value="DME_0001014501"/>
</dbReference>
<keyword evidence="6" id="KW-1185">Reference proteome</keyword>
<dbReference type="InterPro" id="IPR055460">
    <property type="entry name" value="IFT52_central"/>
</dbReference>
<dbReference type="Proteomes" id="UP000274756">
    <property type="component" value="Unassembled WGS sequence"/>
</dbReference>
<dbReference type="AlphaFoldDB" id="A0A0N4UQ72"/>
<evidence type="ECO:0000313" key="6">
    <source>
        <dbReference type="Proteomes" id="UP000274756"/>
    </source>
</evidence>
<dbReference type="InterPro" id="IPR039975">
    <property type="entry name" value="IFT52"/>
</dbReference>
<feature type="domain" description="IFT52 GIFT" evidence="3">
    <location>
        <begin position="76"/>
        <end position="246"/>
    </location>
</feature>
<evidence type="ECO:0000313" key="7">
    <source>
        <dbReference type="WBParaSite" id="DME_0001014501-mRNA-1"/>
    </source>
</evidence>
<dbReference type="Proteomes" id="UP000038040">
    <property type="component" value="Unplaced"/>
</dbReference>
<dbReference type="Gene3D" id="6.10.250.2800">
    <property type="match status" value="1"/>
</dbReference>
<organism evidence="5 7">
    <name type="scientific">Dracunculus medinensis</name>
    <name type="common">Guinea worm</name>
    <dbReference type="NCBI Taxonomy" id="318479"/>
    <lineage>
        <taxon>Eukaryota</taxon>
        <taxon>Metazoa</taxon>
        <taxon>Ecdysozoa</taxon>
        <taxon>Nematoda</taxon>
        <taxon>Chromadorea</taxon>
        <taxon>Rhabditida</taxon>
        <taxon>Spirurina</taxon>
        <taxon>Dracunculoidea</taxon>
        <taxon>Dracunculidae</taxon>
        <taxon>Dracunculus</taxon>
    </lineage>
</organism>
<feature type="domain" description="Intraflagellar transport protein 52 C-terminal" evidence="1">
    <location>
        <begin position="406"/>
        <end position="457"/>
    </location>
</feature>
<sequence>MVDYSLSMPLHRENLLKILPNSFRNNDDLSEQSFFECRIFIIPHPKAKFTEEEATIQRGKFILSIFWKPTLTLKVKFQFELIRKYLNKGGSVLILMSEGGETEANTNINFLLEEFGISCNDDVVIRTAYWKFFDPKEAIISNGILNRAIPLATGKQFSNYEAENNAQALCFVYPFGCTLNVSRHSVAVLSSGSVCVPVSRPICAFHKLPNIGGKLVVIGSIHMFTDQYIDKEENSKIWVIKSKYSILDLSKLGNGIEGLPLQSVLIAVVLNNDEYLQEVVIKYLMGEVELNHIDSSEPDLIDAHPIPDHINISDQIKVCLQEGDFEIARSGDFLKLFDLSLYSMDLSLWAKSIEAYSQLELKYEQLSLITPHFEIPLPPLQPAIFPPNFRELHPPKLELFDLDDVFSSVDIRLAQLCNKCEDTDLEFFIMEACNLFDIARNLPKDDRCAKRVLEYVLHQVVEFKKLNQEDYDVDNSAIDADIESLNADADDQVVNLVNMYDNEHYSYESEDYDDMLA</sequence>
<dbReference type="InterPro" id="IPR048643">
    <property type="entry name" value="Itf52_C"/>
</dbReference>
<dbReference type="InterPro" id="IPR055458">
    <property type="entry name" value="IFT52_GIFT"/>
</dbReference>
<dbReference type="EMBL" id="UYYG01001256">
    <property type="protein sequence ID" value="VDN60867.1"/>
    <property type="molecule type" value="Genomic_DNA"/>
</dbReference>
<proteinExistence type="predicted"/>
<dbReference type="Pfam" id="PF23355">
    <property type="entry name" value="IFT52_GIFT"/>
    <property type="match status" value="1"/>
</dbReference>
<reference evidence="4 6" key="2">
    <citation type="submission" date="2018-11" db="EMBL/GenBank/DDBJ databases">
        <authorList>
            <consortium name="Pathogen Informatics"/>
        </authorList>
    </citation>
    <scope>NUCLEOTIDE SEQUENCE [LARGE SCALE GENOMIC DNA]</scope>
</reference>
<evidence type="ECO:0000313" key="4">
    <source>
        <dbReference type="EMBL" id="VDN60867.1"/>
    </source>
</evidence>
<evidence type="ECO:0000259" key="1">
    <source>
        <dbReference type="Pfam" id="PF21178"/>
    </source>
</evidence>
<reference evidence="7" key="1">
    <citation type="submission" date="2017-02" db="UniProtKB">
        <authorList>
            <consortium name="WormBaseParasite"/>
        </authorList>
    </citation>
    <scope>IDENTIFICATION</scope>
</reference>
<evidence type="ECO:0000259" key="2">
    <source>
        <dbReference type="Pfam" id="PF23352"/>
    </source>
</evidence>
<dbReference type="GO" id="GO:0042073">
    <property type="term" value="P:intraciliary transport"/>
    <property type="evidence" value="ECO:0007669"/>
    <property type="project" value="TreeGrafter"/>
</dbReference>